<feature type="short sequence motif" description="GXGXXG" evidence="4">
    <location>
        <begin position="11"/>
        <end position="16"/>
    </location>
</feature>
<dbReference type="PANTHER" id="PTHR14226">
    <property type="entry name" value="NEUROPATHY TARGET ESTERASE/SWISS CHEESE D.MELANOGASTER"/>
    <property type="match status" value="1"/>
</dbReference>
<feature type="active site" description="Proton acceptor" evidence="4">
    <location>
        <position position="160"/>
    </location>
</feature>
<dbReference type="CDD" id="cd07208">
    <property type="entry name" value="Pat_hypo_Ecoli_yjju_like"/>
    <property type="match status" value="1"/>
</dbReference>
<dbReference type="AlphaFoldDB" id="A0A1M6IJN2"/>
<gene>
    <name evidence="6" type="ORF">SAMN02745751_02356</name>
</gene>
<dbReference type="RefSeq" id="WP_342747104.1">
    <property type="nucleotide sequence ID" value="NZ_FQZL01000017.1"/>
</dbReference>
<feature type="domain" description="PNPLA" evidence="5">
    <location>
        <begin position="7"/>
        <end position="173"/>
    </location>
</feature>
<feature type="short sequence motif" description="DGA/G" evidence="4">
    <location>
        <begin position="160"/>
        <end position="162"/>
    </location>
</feature>
<dbReference type="InterPro" id="IPR037483">
    <property type="entry name" value="YjjU-like"/>
</dbReference>
<dbReference type="GO" id="GO:0016042">
    <property type="term" value="P:lipid catabolic process"/>
    <property type="evidence" value="ECO:0007669"/>
    <property type="project" value="UniProtKB-UniRule"/>
</dbReference>
<dbReference type="STRING" id="1121476.SAMN02745751_02356"/>
<dbReference type="InterPro" id="IPR050301">
    <property type="entry name" value="NTE"/>
</dbReference>
<dbReference type="InterPro" id="IPR002641">
    <property type="entry name" value="PNPLA_dom"/>
</dbReference>
<dbReference type="SUPFAM" id="SSF52151">
    <property type="entry name" value="FabD/lysophospholipase-like"/>
    <property type="match status" value="1"/>
</dbReference>
<dbReference type="Pfam" id="PF01734">
    <property type="entry name" value="Patatin"/>
    <property type="match status" value="1"/>
</dbReference>
<dbReference type="InterPro" id="IPR045943">
    <property type="entry name" value="DUF6363"/>
</dbReference>
<proteinExistence type="predicted"/>
<evidence type="ECO:0000256" key="4">
    <source>
        <dbReference type="PROSITE-ProRule" id="PRU01161"/>
    </source>
</evidence>
<dbReference type="InterPro" id="IPR016035">
    <property type="entry name" value="Acyl_Trfase/lysoPLipase"/>
</dbReference>
<protein>
    <submittedName>
        <fullName evidence="6">Predicted phospholipase, patatin/cPLA2 family</fullName>
    </submittedName>
</protein>
<dbReference type="Pfam" id="PF19890">
    <property type="entry name" value="DUF6363"/>
    <property type="match status" value="1"/>
</dbReference>
<evidence type="ECO:0000256" key="1">
    <source>
        <dbReference type="ARBA" id="ARBA00022801"/>
    </source>
</evidence>
<keyword evidence="1 4" id="KW-0378">Hydrolase</keyword>
<dbReference type="GO" id="GO:0016787">
    <property type="term" value="F:hydrolase activity"/>
    <property type="evidence" value="ECO:0007669"/>
    <property type="project" value="UniProtKB-UniRule"/>
</dbReference>
<dbReference type="Gene3D" id="3.40.1090.10">
    <property type="entry name" value="Cytosolic phospholipase A2 catalytic domain"/>
    <property type="match status" value="2"/>
</dbReference>
<evidence type="ECO:0000256" key="2">
    <source>
        <dbReference type="ARBA" id="ARBA00022963"/>
    </source>
</evidence>
<keyword evidence="2 4" id="KW-0442">Lipid degradation</keyword>
<feature type="active site" description="Nucleophile" evidence="4">
    <location>
        <position position="40"/>
    </location>
</feature>
<keyword evidence="7" id="KW-1185">Reference proteome</keyword>
<name>A0A1M6IJN2_9FIRM</name>
<reference evidence="6 7" key="1">
    <citation type="submission" date="2016-11" db="EMBL/GenBank/DDBJ databases">
        <authorList>
            <person name="Jaros S."/>
            <person name="Januszkiewicz K."/>
            <person name="Wedrychowicz H."/>
        </authorList>
    </citation>
    <scope>NUCLEOTIDE SEQUENCE [LARGE SCALE GENOMIC DNA]</scope>
    <source>
        <strain evidence="6 7">DSM 17477</strain>
    </source>
</reference>
<feature type="short sequence motif" description="GXSXG" evidence="4">
    <location>
        <begin position="38"/>
        <end position="42"/>
    </location>
</feature>
<dbReference type="PROSITE" id="PS51635">
    <property type="entry name" value="PNPLA"/>
    <property type="match status" value="1"/>
</dbReference>
<keyword evidence="3 4" id="KW-0443">Lipid metabolism</keyword>
<organism evidence="6 7">
    <name type="scientific">Dethiosulfatibacter aminovorans DSM 17477</name>
    <dbReference type="NCBI Taxonomy" id="1121476"/>
    <lineage>
        <taxon>Bacteria</taxon>
        <taxon>Bacillati</taxon>
        <taxon>Bacillota</taxon>
        <taxon>Tissierellia</taxon>
        <taxon>Dethiosulfatibacter</taxon>
    </lineage>
</organism>
<evidence type="ECO:0000259" key="5">
    <source>
        <dbReference type="PROSITE" id="PS51635"/>
    </source>
</evidence>
<evidence type="ECO:0000256" key="3">
    <source>
        <dbReference type="ARBA" id="ARBA00023098"/>
    </source>
</evidence>
<evidence type="ECO:0000313" key="7">
    <source>
        <dbReference type="Proteomes" id="UP000184052"/>
    </source>
</evidence>
<sequence>MIEKTGLVLEGGGFRGIYSAGILDYFLERDIRFPYVIGVSMGACNGTNYVSKQVGRNLRVPYNYINDRRYISFYNLIFKGGLFGMDFVFGEIPRKLDVFDWKTYEESDQRFIVVATDCRTGKPEYFEKGKMDDLLEVLKASSSLPFISDMITINGKSYLDGGMSDSIPVRKALEDGNEKLVVILTRPEGYEKKPSSMGFLTRIKYGKYPELINCIENRYREYNETLDYVKRLESEGKAFVIRPVESLDMGRVERNRDKLKATYYLGYRDAEAIEDELLEFLR</sequence>
<accession>A0A1M6IJN2</accession>
<dbReference type="Proteomes" id="UP000184052">
    <property type="component" value="Unassembled WGS sequence"/>
</dbReference>
<dbReference type="PANTHER" id="PTHR14226:SF25">
    <property type="entry name" value="PHOSPHOESTERASE"/>
    <property type="match status" value="1"/>
</dbReference>
<dbReference type="EMBL" id="FQZL01000017">
    <property type="protein sequence ID" value="SHJ34650.1"/>
    <property type="molecule type" value="Genomic_DNA"/>
</dbReference>
<evidence type="ECO:0000313" key="6">
    <source>
        <dbReference type="EMBL" id="SHJ34650.1"/>
    </source>
</evidence>